<name>A0A0E9U2M4_ANGAN</name>
<organism evidence="1">
    <name type="scientific">Anguilla anguilla</name>
    <name type="common">European freshwater eel</name>
    <name type="synonym">Muraena anguilla</name>
    <dbReference type="NCBI Taxonomy" id="7936"/>
    <lineage>
        <taxon>Eukaryota</taxon>
        <taxon>Metazoa</taxon>
        <taxon>Chordata</taxon>
        <taxon>Craniata</taxon>
        <taxon>Vertebrata</taxon>
        <taxon>Euteleostomi</taxon>
        <taxon>Actinopterygii</taxon>
        <taxon>Neopterygii</taxon>
        <taxon>Teleostei</taxon>
        <taxon>Anguilliformes</taxon>
        <taxon>Anguillidae</taxon>
        <taxon>Anguilla</taxon>
    </lineage>
</organism>
<reference evidence="1" key="1">
    <citation type="submission" date="2014-11" db="EMBL/GenBank/DDBJ databases">
        <authorList>
            <person name="Amaro Gonzalez C."/>
        </authorList>
    </citation>
    <scope>NUCLEOTIDE SEQUENCE</scope>
</reference>
<reference evidence="1" key="2">
    <citation type="journal article" date="2015" name="Fish Shellfish Immunol.">
        <title>Early steps in the European eel (Anguilla anguilla)-Vibrio vulnificus interaction in the gills: Role of the RtxA13 toxin.</title>
        <authorList>
            <person name="Callol A."/>
            <person name="Pajuelo D."/>
            <person name="Ebbesson L."/>
            <person name="Teles M."/>
            <person name="MacKenzie S."/>
            <person name="Amaro C."/>
        </authorList>
    </citation>
    <scope>NUCLEOTIDE SEQUENCE</scope>
</reference>
<dbReference type="EMBL" id="GBXM01048595">
    <property type="protein sequence ID" value="JAH59982.1"/>
    <property type="molecule type" value="Transcribed_RNA"/>
</dbReference>
<proteinExistence type="predicted"/>
<accession>A0A0E9U2M4</accession>
<protein>
    <submittedName>
        <fullName evidence="1">Uncharacterized protein</fullName>
    </submittedName>
</protein>
<dbReference type="AlphaFoldDB" id="A0A0E9U2M4"/>
<sequence length="38" mass="4169">MERGVGKTLGLPDCIVHCNNTSGGIFLCPEFNISQFNR</sequence>
<evidence type="ECO:0000313" key="1">
    <source>
        <dbReference type="EMBL" id="JAH59982.1"/>
    </source>
</evidence>